<evidence type="ECO:0000313" key="2">
    <source>
        <dbReference type="EMBL" id="MFC3477691.1"/>
    </source>
</evidence>
<gene>
    <name evidence="2" type="ORF">ACFOKC_08130</name>
</gene>
<dbReference type="SUPFAM" id="SSF51126">
    <property type="entry name" value="Pectin lyase-like"/>
    <property type="match status" value="1"/>
</dbReference>
<comment type="caution">
    <text evidence="2">The sequence shown here is derived from an EMBL/GenBank/DDBJ whole genome shotgun (WGS) entry which is preliminary data.</text>
</comment>
<dbReference type="Pfam" id="PF05573">
    <property type="entry name" value="NosL"/>
    <property type="match status" value="1"/>
</dbReference>
<accession>A0ABD5NF12</accession>
<sequence length="637" mass="66765">MAARELLAVLAVVLALLSYSLALPVSGGEREPAPFDDTLQLGLTSAAVQEARERGVSVPRVQAYYSGFEYAVGYYGVEAFLEERARTGHERQFGSAVELFVSDYAGTNVSLTDAGYLKPTRFVGFEPASETVVVVGSRARSPGGPVAVPFSDESAAAAFADEYGGSVVPWSEVAERVDAERRLTTERFRSAVANASGWADERVADARTLRDRPTSVVVGEDAPTLEAAVAAAPPNTTVELPAGTYETGGVTVNKSITVSGVGPETRVVGDGNGTVFALAAPRAGLTDLHVAGVGDVGSRRSQLNDSELDVNWSRSIELAYGRGDAAVKLFDASESLVSGVTVETGASGVIVLESAGAVVRDVRVNGTDDPLQGFMGVVAMYDRIVVEDSEFVGGRDGVYTHRADGVVVRDNVFRGQRFGVHEMYTSDALVRNNTASGVRTGVIVMTRPTGNLVVDNVVRDAEVGISTAGATSYYAGNVLADNGHGIDVLGYRSLVERNTIVGNDVGLRGEASLPTNLVTANDVVDNEKPVETDLGALRVWTVDGAGNYWGAMPADDRDGDGSYDRAFRPTGGVDAHIHDAPGAYTLARSPAVAVLREVQSTVPGLREAGVVDTAPRVTPARPDVLAAVRGNETEVAA</sequence>
<reference evidence="2 3" key="1">
    <citation type="journal article" date="2019" name="Int. J. Syst. Evol. Microbiol.">
        <title>The Global Catalogue of Microorganisms (GCM) 10K type strain sequencing project: providing services to taxonomists for standard genome sequencing and annotation.</title>
        <authorList>
            <consortium name="The Broad Institute Genomics Platform"/>
            <consortium name="The Broad Institute Genome Sequencing Center for Infectious Disease"/>
            <person name="Wu L."/>
            <person name="Ma J."/>
        </authorList>
    </citation>
    <scope>NUCLEOTIDE SEQUENCE [LARGE SCALE GENOMIC DNA]</scope>
    <source>
        <strain evidence="2 3">CGMCC 1.12562</strain>
    </source>
</reference>
<protein>
    <submittedName>
        <fullName evidence="2">NosD domain-containing protein</fullName>
    </submittedName>
</protein>
<feature type="domain" description="Periplasmic copper-binding protein NosD beta helix" evidence="1">
    <location>
        <begin position="385"/>
        <end position="550"/>
    </location>
</feature>
<dbReference type="SMART" id="SM00710">
    <property type="entry name" value="PbH1"/>
    <property type="match status" value="6"/>
</dbReference>
<dbReference type="Gene3D" id="3.30.70.2050">
    <property type="match status" value="1"/>
</dbReference>
<dbReference type="SUPFAM" id="SSF160387">
    <property type="entry name" value="NosL/MerB-like"/>
    <property type="match status" value="1"/>
</dbReference>
<dbReference type="Gene3D" id="2.160.20.10">
    <property type="entry name" value="Single-stranded right-handed beta-helix, Pectin lyase-like"/>
    <property type="match status" value="1"/>
</dbReference>
<evidence type="ECO:0000259" key="1">
    <source>
        <dbReference type="Pfam" id="PF05048"/>
    </source>
</evidence>
<organism evidence="2 3">
    <name type="scientific">Halobacterium litoreum</name>
    <dbReference type="NCBI Taxonomy" id="2039234"/>
    <lineage>
        <taxon>Archaea</taxon>
        <taxon>Methanobacteriati</taxon>
        <taxon>Methanobacteriota</taxon>
        <taxon>Stenosarchaea group</taxon>
        <taxon>Halobacteria</taxon>
        <taxon>Halobacteriales</taxon>
        <taxon>Halobacteriaceae</taxon>
        <taxon>Halobacterium</taxon>
    </lineage>
</organism>
<evidence type="ECO:0000313" key="3">
    <source>
        <dbReference type="Proteomes" id="UP001595660"/>
    </source>
</evidence>
<dbReference type="AlphaFoldDB" id="A0ABD5NF12"/>
<dbReference type="Pfam" id="PF05048">
    <property type="entry name" value="NosD"/>
    <property type="match status" value="1"/>
</dbReference>
<dbReference type="GeneID" id="69116376"/>
<keyword evidence="3" id="KW-1185">Reference proteome</keyword>
<dbReference type="RefSeq" id="WP_232571185.1">
    <property type="nucleotide sequence ID" value="NZ_CP089466.1"/>
</dbReference>
<dbReference type="InterPro" id="IPR006626">
    <property type="entry name" value="PbH1"/>
</dbReference>
<dbReference type="InterPro" id="IPR012334">
    <property type="entry name" value="Pectin_lyas_fold"/>
</dbReference>
<dbReference type="Proteomes" id="UP001595660">
    <property type="component" value="Unassembled WGS sequence"/>
</dbReference>
<name>A0ABD5NF12_9EURY</name>
<dbReference type="InterPro" id="IPR008719">
    <property type="entry name" value="N2O_reductase_NosL"/>
</dbReference>
<proteinExistence type="predicted"/>
<dbReference type="InterPro" id="IPR007742">
    <property type="entry name" value="NosD_dom"/>
</dbReference>
<dbReference type="InterPro" id="IPR011050">
    <property type="entry name" value="Pectin_lyase_fold/virulence"/>
</dbReference>
<dbReference type="EMBL" id="JBHRWN010000002">
    <property type="protein sequence ID" value="MFC3477691.1"/>
    <property type="molecule type" value="Genomic_DNA"/>
</dbReference>